<dbReference type="PANTHER" id="PTHR46558">
    <property type="entry name" value="TRACRIPTIONAL REGULATORY PROTEIN-RELATED-RELATED"/>
    <property type="match status" value="1"/>
</dbReference>
<dbReference type="PANTHER" id="PTHR46558:SF11">
    <property type="entry name" value="HTH-TYPE TRANSCRIPTIONAL REGULATOR XRE"/>
    <property type="match status" value="1"/>
</dbReference>
<evidence type="ECO:0000256" key="1">
    <source>
        <dbReference type="ARBA" id="ARBA00023125"/>
    </source>
</evidence>
<accession>A0A926DI15</accession>
<keyword evidence="2" id="KW-1133">Transmembrane helix</keyword>
<keyword evidence="1" id="KW-0238">DNA-binding</keyword>
<dbReference type="Gene3D" id="1.10.260.40">
    <property type="entry name" value="lambda repressor-like DNA-binding domains"/>
    <property type="match status" value="1"/>
</dbReference>
<dbReference type="PROSITE" id="PS50943">
    <property type="entry name" value="HTH_CROC1"/>
    <property type="match status" value="1"/>
</dbReference>
<protein>
    <submittedName>
        <fullName evidence="4">Helix-turn-helix transcriptional regulator</fullName>
    </submittedName>
</protein>
<dbReference type="Proteomes" id="UP000617951">
    <property type="component" value="Unassembled WGS sequence"/>
</dbReference>
<dbReference type="InterPro" id="IPR001387">
    <property type="entry name" value="Cro/C1-type_HTH"/>
</dbReference>
<keyword evidence="5" id="KW-1185">Reference proteome</keyword>
<organism evidence="4 5">
    <name type="scientific">Guopingia tenuis</name>
    <dbReference type="NCBI Taxonomy" id="2763656"/>
    <lineage>
        <taxon>Bacteria</taxon>
        <taxon>Bacillati</taxon>
        <taxon>Bacillota</taxon>
        <taxon>Clostridia</taxon>
        <taxon>Christensenellales</taxon>
        <taxon>Christensenellaceae</taxon>
        <taxon>Guopingia</taxon>
    </lineage>
</organism>
<proteinExistence type="predicted"/>
<name>A0A926DI15_9FIRM</name>
<comment type="caution">
    <text evidence="4">The sequence shown here is derived from an EMBL/GenBank/DDBJ whole genome shotgun (WGS) entry which is preliminary data.</text>
</comment>
<dbReference type="RefSeq" id="WP_178619353.1">
    <property type="nucleotide sequence ID" value="NZ_JACRSS010000005.1"/>
</dbReference>
<keyword evidence="2" id="KW-0472">Membrane</keyword>
<keyword evidence="2" id="KW-0812">Transmembrane</keyword>
<dbReference type="CDD" id="cd00093">
    <property type="entry name" value="HTH_XRE"/>
    <property type="match status" value="1"/>
</dbReference>
<dbReference type="InterPro" id="IPR010982">
    <property type="entry name" value="Lambda_DNA-bd_dom_sf"/>
</dbReference>
<dbReference type="Pfam" id="PF01381">
    <property type="entry name" value="HTH_3"/>
    <property type="match status" value="1"/>
</dbReference>
<dbReference type="AlphaFoldDB" id="A0A926DI15"/>
<evidence type="ECO:0000256" key="2">
    <source>
        <dbReference type="SAM" id="Phobius"/>
    </source>
</evidence>
<reference evidence="4" key="1">
    <citation type="submission" date="2020-08" db="EMBL/GenBank/DDBJ databases">
        <title>Genome public.</title>
        <authorList>
            <person name="Liu C."/>
            <person name="Sun Q."/>
        </authorList>
    </citation>
    <scope>NUCLEOTIDE SEQUENCE</scope>
    <source>
        <strain evidence="4">NSJ-63</strain>
    </source>
</reference>
<dbReference type="SMART" id="SM00530">
    <property type="entry name" value="HTH_XRE"/>
    <property type="match status" value="1"/>
</dbReference>
<dbReference type="SUPFAM" id="SSF47413">
    <property type="entry name" value="lambda repressor-like DNA-binding domains"/>
    <property type="match status" value="1"/>
</dbReference>
<feature type="transmembrane region" description="Helical" evidence="2">
    <location>
        <begin position="78"/>
        <end position="102"/>
    </location>
</feature>
<sequence>MENKNMGEVIAELRRQHHMTQADLAAKMGVTDKAVSKWERNLSRPDVDSLPLLAETLHTTVETLLTAQSPAKKSPAPALLHTILLAVPLAMGVAAFVCSLLGEIDLRSLGGMLGLGLACLGIAAFLDKKPEK</sequence>
<gene>
    <name evidence="4" type="ORF">H8693_09685</name>
</gene>
<dbReference type="GO" id="GO:0003677">
    <property type="term" value="F:DNA binding"/>
    <property type="evidence" value="ECO:0007669"/>
    <property type="project" value="UniProtKB-KW"/>
</dbReference>
<evidence type="ECO:0000313" key="5">
    <source>
        <dbReference type="Proteomes" id="UP000617951"/>
    </source>
</evidence>
<dbReference type="EMBL" id="JACRSS010000005">
    <property type="protein sequence ID" value="MBC8539198.1"/>
    <property type="molecule type" value="Genomic_DNA"/>
</dbReference>
<evidence type="ECO:0000313" key="4">
    <source>
        <dbReference type="EMBL" id="MBC8539198.1"/>
    </source>
</evidence>
<evidence type="ECO:0000259" key="3">
    <source>
        <dbReference type="PROSITE" id="PS50943"/>
    </source>
</evidence>
<feature type="domain" description="HTH cro/C1-type" evidence="3">
    <location>
        <begin position="10"/>
        <end position="64"/>
    </location>
</feature>
<feature type="transmembrane region" description="Helical" evidence="2">
    <location>
        <begin position="108"/>
        <end position="126"/>
    </location>
</feature>